<reference evidence="1" key="2">
    <citation type="journal article" date="2015" name="Fish Shellfish Immunol.">
        <title>Early steps in the European eel (Anguilla anguilla)-Vibrio vulnificus interaction in the gills: Role of the RtxA13 toxin.</title>
        <authorList>
            <person name="Callol A."/>
            <person name="Pajuelo D."/>
            <person name="Ebbesson L."/>
            <person name="Teles M."/>
            <person name="MacKenzie S."/>
            <person name="Amaro C."/>
        </authorList>
    </citation>
    <scope>NUCLEOTIDE SEQUENCE</scope>
</reference>
<dbReference type="AlphaFoldDB" id="A0A0E9T1Y6"/>
<organism evidence="1">
    <name type="scientific">Anguilla anguilla</name>
    <name type="common">European freshwater eel</name>
    <name type="synonym">Muraena anguilla</name>
    <dbReference type="NCBI Taxonomy" id="7936"/>
    <lineage>
        <taxon>Eukaryota</taxon>
        <taxon>Metazoa</taxon>
        <taxon>Chordata</taxon>
        <taxon>Craniata</taxon>
        <taxon>Vertebrata</taxon>
        <taxon>Euteleostomi</taxon>
        <taxon>Actinopterygii</taxon>
        <taxon>Neopterygii</taxon>
        <taxon>Teleostei</taxon>
        <taxon>Anguilliformes</taxon>
        <taxon>Anguillidae</taxon>
        <taxon>Anguilla</taxon>
    </lineage>
</organism>
<protein>
    <submittedName>
        <fullName evidence="1">Uncharacterized protein</fullName>
    </submittedName>
</protein>
<reference evidence="1" key="1">
    <citation type="submission" date="2014-11" db="EMBL/GenBank/DDBJ databases">
        <authorList>
            <person name="Amaro Gonzalez C."/>
        </authorList>
    </citation>
    <scope>NUCLEOTIDE SEQUENCE</scope>
</reference>
<sequence>MLNRHLIQPNEGPGMTHPRGRAHDLLFVREVTLMGEVLRCFDSNLI</sequence>
<proteinExistence type="predicted"/>
<name>A0A0E9T1Y6_ANGAN</name>
<dbReference type="EMBL" id="GBXM01060951">
    <property type="protein sequence ID" value="JAH47626.1"/>
    <property type="molecule type" value="Transcribed_RNA"/>
</dbReference>
<evidence type="ECO:0000313" key="1">
    <source>
        <dbReference type="EMBL" id="JAH47626.1"/>
    </source>
</evidence>
<accession>A0A0E9T1Y6</accession>